<protein>
    <submittedName>
        <fullName evidence="1">Uncharacterized protein</fullName>
    </submittedName>
</protein>
<keyword evidence="2" id="KW-1185">Reference proteome</keyword>
<comment type="caution">
    <text evidence="1">The sequence shown here is derived from an EMBL/GenBank/DDBJ whole genome shotgun (WGS) entry which is preliminary data.</text>
</comment>
<feature type="non-terminal residue" evidence="1">
    <location>
        <position position="68"/>
    </location>
</feature>
<accession>A0A8K1LFT6</accession>
<dbReference type="AlphaFoldDB" id="A0A8K1LFT6"/>
<feature type="non-terminal residue" evidence="1">
    <location>
        <position position="1"/>
    </location>
</feature>
<dbReference type="EMBL" id="SWJQ01000592">
    <property type="protein sequence ID" value="TRZ12424.1"/>
    <property type="molecule type" value="Genomic_DNA"/>
</dbReference>
<name>A0A8K1LFT6_9PASS</name>
<proteinExistence type="predicted"/>
<sequence>LQQHAGAIGKLESTPGAEDKLCYCLVKFKSTSRRRKTAAENREVQGLAGKGPMETVPFRAITCLYLPQ</sequence>
<reference evidence="1" key="1">
    <citation type="submission" date="2019-04" db="EMBL/GenBank/DDBJ databases">
        <title>Genome assembly of Zosterops borbonicus 15179.</title>
        <authorList>
            <person name="Leroy T."/>
            <person name="Anselmetti Y."/>
            <person name="Tilak M.-K."/>
            <person name="Nabholz B."/>
        </authorList>
    </citation>
    <scope>NUCLEOTIDE SEQUENCE</scope>
    <source>
        <strain evidence="1">HGM_15179</strain>
        <tissue evidence="1">Muscle</tissue>
    </source>
</reference>
<gene>
    <name evidence="1" type="ORF">HGM15179_014692</name>
</gene>
<evidence type="ECO:0000313" key="1">
    <source>
        <dbReference type="EMBL" id="TRZ12424.1"/>
    </source>
</evidence>
<evidence type="ECO:0000313" key="2">
    <source>
        <dbReference type="Proteomes" id="UP000796761"/>
    </source>
</evidence>
<dbReference type="Proteomes" id="UP000796761">
    <property type="component" value="Unassembled WGS sequence"/>
</dbReference>
<organism evidence="1 2">
    <name type="scientific">Zosterops borbonicus</name>
    <dbReference type="NCBI Taxonomy" id="364589"/>
    <lineage>
        <taxon>Eukaryota</taxon>
        <taxon>Metazoa</taxon>
        <taxon>Chordata</taxon>
        <taxon>Craniata</taxon>
        <taxon>Vertebrata</taxon>
        <taxon>Euteleostomi</taxon>
        <taxon>Archelosauria</taxon>
        <taxon>Archosauria</taxon>
        <taxon>Dinosauria</taxon>
        <taxon>Saurischia</taxon>
        <taxon>Theropoda</taxon>
        <taxon>Coelurosauria</taxon>
        <taxon>Aves</taxon>
        <taxon>Neognathae</taxon>
        <taxon>Neoaves</taxon>
        <taxon>Telluraves</taxon>
        <taxon>Australaves</taxon>
        <taxon>Passeriformes</taxon>
        <taxon>Sylvioidea</taxon>
        <taxon>Zosteropidae</taxon>
        <taxon>Zosterops</taxon>
    </lineage>
</organism>